<reference evidence="3 4" key="1">
    <citation type="submission" date="2021-07" db="EMBL/GenBank/DDBJ databases">
        <title>Flavobacterium sp. nov. isolated from sediment on the Taihu Lake.</title>
        <authorList>
            <person name="Qu J.-H."/>
        </authorList>
    </citation>
    <scope>NUCLEOTIDE SEQUENCE [LARGE SCALE GENOMIC DNA]</scope>
    <source>
        <strain evidence="3 4">NAS39</strain>
    </source>
</reference>
<protein>
    <submittedName>
        <fullName evidence="3">Uncharacterized protein</fullName>
    </submittedName>
</protein>
<organism evidence="3 4">
    <name type="scientific">Flavobacterium taihuense</name>
    <dbReference type="NCBI Taxonomy" id="2857508"/>
    <lineage>
        <taxon>Bacteria</taxon>
        <taxon>Pseudomonadati</taxon>
        <taxon>Bacteroidota</taxon>
        <taxon>Flavobacteriia</taxon>
        <taxon>Flavobacteriales</taxon>
        <taxon>Flavobacteriaceae</taxon>
        <taxon>Flavobacterium</taxon>
    </lineage>
</organism>
<dbReference type="EMBL" id="JAHWYN010000033">
    <property type="protein sequence ID" value="MBW4362710.1"/>
    <property type="molecule type" value="Genomic_DNA"/>
</dbReference>
<dbReference type="Proteomes" id="UP000812031">
    <property type="component" value="Unassembled WGS sequence"/>
</dbReference>
<sequence>MKKLLFLNICFLFLIPLKSIAQSDIDVKANSGAKLICDCTKTSLSKNNIDVVKLAEIYKSYNTNKKLLSKYKSDVQKIKDKLNLNYSTIESDIYACRSQFTQKYKSYLKNRDFLSRIETIINNNPYTAGPKLIKTLAN</sequence>
<accession>A0ABS6Y1A9</accession>
<dbReference type="RefSeq" id="WP_219319176.1">
    <property type="nucleotide sequence ID" value="NZ_JAHWYN010000033.1"/>
</dbReference>
<evidence type="ECO:0000313" key="3">
    <source>
        <dbReference type="EMBL" id="MBW4362710.1"/>
    </source>
</evidence>
<keyword evidence="1" id="KW-0732">Signal</keyword>
<proteinExistence type="predicted"/>
<dbReference type="EMBL" id="JAHWYN010000033">
    <property type="protein sequence ID" value="MBW4362699.1"/>
    <property type="molecule type" value="Genomic_DNA"/>
</dbReference>
<name>A0ABS6Y1A9_9FLAO</name>
<evidence type="ECO:0000313" key="4">
    <source>
        <dbReference type="Proteomes" id="UP000812031"/>
    </source>
</evidence>
<keyword evidence="4" id="KW-1185">Reference proteome</keyword>
<feature type="chain" id="PRO_5045032193" evidence="1">
    <location>
        <begin position="22"/>
        <end position="138"/>
    </location>
</feature>
<evidence type="ECO:0000313" key="2">
    <source>
        <dbReference type="EMBL" id="MBW4362699.1"/>
    </source>
</evidence>
<evidence type="ECO:0000256" key="1">
    <source>
        <dbReference type="SAM" id="SignalP"/>
    </source>
</evidence>
<gene>
    <name evidence="2" type="ORF">KZH69_19645</name>
    <name evidence="3" type="ORF">KZH69_19700</name>
</gene>
<comment type="caution">
    <text evidence="3">The sequence shown here is derived from an EMBL/GenBank/DDBJ whole genome shotgun (WGS) entry which is preliminary data.</text>
</comment>
<feature type="signal peptide" evidence="1">
    <location>
        <begin position="1"/>
        <end position="21"/>
    </location>
</feature>